<gene>
    <name evidence="1" type="ORF">BDP27DRAFT_1378304</name>
</gene>
<dbReference type="EMBL" id="JADNRY010001254">
    <property type="protein sequence ID" value="KAF9018905.1"/>
    <property type="molecule type" value="Genomic_DNA"/>
</dbReference>
<proteinExistence type="predicted"/>
<dbReference type="OrthoDB" id="3063958at2759"/>
<accession>A0A9P5TVG4</accession>
<dbReference type="Proteomes" id="UP000772434">
    <property type="component" value="Unassembled WGS sequence"/>
</dbReference>
<dbReference type="AlphaFoldDB" id="A0A9P5TVG4"/>
<feature type="non-terminal residue" evidence="1">
    <location>
        <position position="1"/>
    </location>
</feature>
<protein>
    <submittedName>
        <fullName evidence="1">Uncharacterized protein</fullName>
    </submittedName>
</protein>
<comment type="caution">
    <text evidence="1">The sequence shown here is derived from an EMBL/GenBank/DDBJ whole genome shotgun (WGS) entry which is preliminary data.</text>
</comment>
<evidence type="ECO:0000313" key="2">
    <source>
        <dbReference type="Proteomes" id="UP000772434"/>
    </source>
</evidence>
<name>A0A9P5TVG4_9AGAR</name>
<organism evidence="1 2">
    <name type="scientific">Rhodocollybia butyracea</name>
    <dbReference type="NCBI Taxonomy" id="206335"/>
    <lineage>
        <taxon>Eukaryota</taxon>
        <taxon>Fungi</taxon>
        <taxon>Dikarya</taxon>
        <taxon>Basidiomycota</taxon>
        <taxon>Agaricomycotina</taxon>
        <taxon>Agaricomycetes</taxon>
        <taxon>Agaricomycetidae</taxon>
        <taxon>Agaricales</taxon>
        <taxon>Marasmiineae</taxon>
        <taxon>Omphalotaceae</taxon>
        <taxon>Rhodocollybia</taxon>
    </lineage>
</organism>
<evidence type="ECO:0000313" key="1">
    <source>
        <dbReference type="EMBL" id="KAF9018905.1"/>
    </source>
</evidence>
<reference evidence="1" key="1">
    <citation type="submission" date="2020-11" db="EMBL/GenBank/DDBJ databases">
        <authorList>
            <consortium name="DOE Joint Genome Institute"/>
            <person name="Ahrendt S."/>
            <person name="Riley R."/>
            <person name="Andreopoulos W."/>
            <person name="Labutti K."/>
            <person name="Pangilinan J."/>
            <person name="Ruiz-Duenas F.J."/>
            <person name="Barrasa J.M."/>
            <person name="Sanchez-Garcia M."/>
            <person name="Camarero S."/>
            <person name="Miyauchi S."/>
            <person name="Serrano A."/>
            <person name="Linde D."/>
            <person name="Babiker R."/>
            <person name="Drula E."/>
            <person name="Ayuso-Fernandez I."/>
            <person name="Pacheco R."/>
            <person name="Padilla G."/>
            <person name="Ferreira P."/>
            <person name="Barriuso J."/>
            <person name="Kellner H."/>
            <person name="Castanera R."/>
            <person name="Alfaro M."/>
            <person name="Ramirez L."/>
            <person name="Pisabarro A.G."/>
            <person name="Kuo A."/>
            <person name="Tritt A."/>
            <person name="Lipzen A."/>
            <person name="He G."/>
            <person name="Yan M."/>
            <person name="Ng V."/>
            <person name="Cullen D."/>
            <person name="Martin F."/>
            <person name="Rosso M.-N."/>
            <person name="Henrissat B."/>
            <person name="Hibbett D."/>
            <person name="Martinez A.T."/>
            <person name="Grigoriev I.V."/>
        </authorList>
    </citation>
    <scope>NUCLEOTIDE SEQUENCE</scope>
    <source>
        <strain evidence="1">AH 40177</strain>
    </source>
</reference>
<sequence>CSADTFNGVAFCNITSSTFDPKDLCAAWLAQAGHVLHNLNLEFPEERYALCDGLRYILGCSENEVLPGMLATFSTQDYYLFLEPIKITKVNGVSHFSLHDPAFFWSLDSLGSVAIKQETLILLGLPSLSVSQVTRSQNHWGDNLSQDGSYHIVSEYLKLKGFDPFGLDYARSHGYPLFKIFDNVLDGGPDETRIFDSEHKAATQFQTRSVDPHTGSNFNSEQLPEDDIIYAHSENSKPFLGNLHISLGI</sequence>
<keyword evidence="2" id="KW-1185">Reference proteome</keyword>